<evidence type="ECO:0000313" key="6">
    <source>
        <dbReference type="EMBL" id="KNC70940.1"/>
    </source>
</evidence>
<keyword evidence="7" id="KW-1185">Reference proteome</keyword>
<dbReference type="OrthoDB" id="21134at2759"/>
<dbReference type="InterPro" id="IPR013783">
    <property type="entry name" value="Ig-like_fold"/>
</dbReference>
<organism evidence="6 7">
    <name type="scientific">Sphaeroforma arctica JP610</name>
    <dbReference type="NCBI Taxonomy" id="667725"/>
    <lineage>
        <taxon>Eukaryota</taxon>
        <taxon>Ichthyosporea</taxon>
        <taxon>Ichthyophonida</taxon>
        <taxon>Sphaeroforma</taxon>
    </lineage>
</organism>
<feature type="non-terminal residue" evidence="6">
    <location>
        <position position="392"/>
    </location>
</feature>
<keyword evidence="4" id="KW-0732">Signal</keyword>
<dbReference type="Pfam" id="PF17210">
    <property type="entry name" value="SdrD_B"/>
    <property type="match status" value="1"/>
</dbReference>
<evidence type="ECO:0000313" key="7">
    <source>
        <dbReference type="Proteomes" id="UP000054560"/>
    </source>
</evidence>
<dbReference type="eggNOG" id="ENOG502QR8U">
    <property type="taxonomic scope" value="Eukaryota"/>
</dbReference>
<dbReference type="SUPFAM" id="SSF117074">
    <property type="entry name" value="Hypothetical protein PA1324"/>
    <property type="match status" value="1"/>
</dbReference>
<evidence type="ECO:0000256" key="3">
    <source>
        <dbReference type="ARBA" id="ARBA00022525"/>
    </source>
</evidence>
<accession>A0A0L0F2J1</accession>
<gene>
    <name evidence="6" type="ORF">SARC_16525</name>
</gene>
<name>A0A0L0F2J1_9EUKA</name>
<evidence type="ECO:0000256" key="1">
    <source>
        <dbReference type="ARBA" id="ARBA00004613"/>
    </source>
</evidence>
<dbReference type="PANTHER" id="PTHR36108:SF13">
    <property type="entry name" value="COLOSSIN-B-RELATED"/>
    <property type="match status" value="1"/>
</dbReference>
<proteinExistence type="inferred from homology"/>
<evidence type="ECO:0000259" key="5">
    <source>
        <dbReference type="Pfam" id="PF17210"/>
    </source>
</evidence>
<comment type="similarity">
    <text evidence="2">Belongs to the serine-aspartate repeat-containing protein (SDr) family.</text>
</comment>
<evidence type="ECO:0000256" key="4">
    <source>
        <dbReference type="ARBA" id="ARBA00022729"/>
    </source>
</evidence>
<reference evidence="6 7" key="1">
    <citation type="submission" date="2011-02" db="EMBL/GenBank/DDBJ databases">
        <title>The Genome Sequence of Sphaeroforma arctica JP610.</title>
        <authorList>
            <consortium name="The Broad Institute Genome Sequencing Platform"/>
            <person name="Russ C."/>
            <person name="Cuomo C."/>
            <person name="Young S.K."/>
            <person name="Zeng Q."/>
            <person name="Gargeya S."/>
            <person name="Alvarado L."/>
            <person name="Berlin A."/>
            <person name="Chapman S.B."/>
            <person name="Chen Z."/>
            <person name="Freedman E."/>
            <person name="Gellesch M."/>
            <person name="Goldberg J."/>
            <person name="Griggs A."/>
            <person name="Gujja S."/>
            <person name="Heilman E."/>
            <person name="Heiman D."/>
            <person name="Howarth C."/>
            <person name="Mehta T."/>
            <person name="Neiman D."/>
            <person name="Pearson M."/>
            <person name="Roberts A."/>
            <person name="Saif S."/>
            <person name="Shea T."/>
            <person name="Shenoy N."/>
            <person name="Sisk P."/>
            <person name="Stolte C."/>
            <person name="Sykes S."/>
            <person name="White J."/>
            <person name="Yandava C."/>
            <person name="Burger G."/>
            <person name="Gray M.W."/>
            <person name="Holland P.W.H."/>
            <person name="King N."/>
            <person name="Lang F.B.F."/>
            <person name="Roger A.J."/>
            <person name="Ruiz-Trillo I."/>
            <person name="Haas B."/>
            <person name="Nusbaum C."/>
            <person name="Birren B."/>
        </authorList>
    </citation>
    <scope>NUCLEOTIDE SEQUENCE [LARGE SCALE GENOMIC DNA]</scope>
    <source>
        <strain evidence="6 7">JP610</strain>
    </source>
</reference>
<feature type="domain" description="SD-repeat containing protein B" evidence="5">
    <location>
        <begin position="202"/>
        <end position="250"/>
    </location>
</feature>
<evidence type="ECO:0000256" key="2">
    <source>
        <dbReference type="ARBA" id="ARBA00007257"/>
    </source>
</evidence>
<dbReference type="PANTHER" id="PTHR36108">
    <property type="entry name" value="COLOSSIN-B-RELATED"/>
    <property type="match status" value="1"/>
</dbReference>
<dbReference type="EMBL" id="KQ249882">
    <property type="protein sequence ID" value="KNC70940.1"/>
    <property type="molecule type" value="Genomic_DNA"/>
</dbReference>
<dbReference type="Proteomes" id="UP000054560">
    <property type="component" value="Unassembled WGS sequence"/>
</dbReference>
<sequence>MCTDENAFSLTAVSDASGQFSFADIPLCTYTVVVPSEINTTEGAKPIFEGYDDDDTKTTAEIVIDPTTTELAGVDFVYKLIPSATASPTPSTSRFIPGTIGGSVVIEGTETGISGVEVTATCADDGSVYKATTQDDGSYTFGDMPDCVYTINVPTESNGWPVVSTGVTEVEISPENRTEEVKFEYTPLGSISGATLSDFDKTTPIEGVLVELTCEGAETQTATSDALGKYSFTELPPCTYTVTVPTSVANGGDLVSGPSDSDTSATEVHEEAILGNDVIDADFFYLPEGTIAGNLRDHVTEEPLAGETVTITCLENPDITFTNVTDAAGNYEFTNLVACSYAVVAPETSTSGPIFAGPEDRTEDNKEFSTVVYISLDNPEEGDVDFEYSQVG</sequence>
<dbReference type="Gene3D" id="2.60.40.10">
    <property type="entry name" value="Immunoglobulins"/>
    <property type="match status" value="3"/>
</dbReference>
<dbReference type="Pfam" id="PF13620">
    <property type="entry name" value="CarboxypepD_reg"/>
    <property type="match status" value="1"/>
</dbReference>
<protein>
    <recommendedName>
        <fullName evidence="5">SD-repeat containing protein B domain-containing protein</fullName>
    </recommendedName>
</protein>
<keyword evidence="3" id="KW-0964">Secreted</keyword>
<dbReference type="RefSeq" id="XP_014144842.1">
    <property type="nucleotide sequence ID" value="XM_014289367.1"/>
</dbReference>
<dbReference type="AlphaFoldDB" id="A0A0L0F2J1"/>
<dbReference type="GeneID" id="25917029"/>
<comment type="subcellular location">
    <subcellularLocation>
        <location evidence="1">Secreted</location>
    </subcellularLocation>
</comment>
<dbReference type="GO" id="GO:0005576">
    <property type="term" value="C:extracellular region"/>
    <property type="evidence" value="ECO:0007669"/>
    <property type="project" value="UniProtKB-SubCell"/>
</dbReference>
<dbReference type="SUPFAM" id="SSF49478">
    <property type="entry name" value="Cna protein B-type domain"/>
    <property type="match status" value="2"/>
</dbReference>
<dbReference type="InterPro" id="IPR033764">
    <property type="entry name" value="Sdr_B"/>
</dbReference>